<keyword evidence="3" id="KW-0238">DNA-binding</keyword>
<dbReference type="InterPro" id="IPR036388">
    <property type="entry name" value="WH-like_DNA-bd_sf"/>
</dbReference>
<dbReference type="InterPro" id="IPR036390">
    <property type="entry name" value="WH_DNA-bd_sf"/>
</dbReference>
<feature type="domain" description="HTH lysR-type" evidence="5">
    <location>
        <begin position="1"/>
        <end position="58"/>
    </location>
</feature>
<dbReference type="GO" id="GO:0003700">
    <property type="term" value="F:DNA-binding transcription factor activity"/>
    <property type="evidence" value="ECO:0007669"/>
    <property type="project" value="InterPro"/>
</dbReference>
<evidence type="ECO:0000313" key="6">
    <source>
        <dbReference type="EMBL" id="RNF47350.1"/>
    </source>
</evidence>
<evidence type="ECO:0000256" key="4">
    <source>
        <dbReference type="ARBA" id="ARBA00023163"/>
    </source>
</evidence>
<keyword evidence="2" id="KW-0805">Transcription regulation</keyword>
<dbReference type="PANTHER" id="PTHR30126">
    <property type="entry name" value="HTH-TYPE TRANSCRIPTIONAL REGULATOR"/>
    <property type="match status" value="1"/>
</dbReference>
<dbReference type="PRINTS" id="PR00039">
    <property type="entry name" value="HTHLYSR"/>
</dbReference>
<keyword evidence="4" id="KW-0804">Transcription</keyword>
<dbReference type="PANTHER" id="PTHR30126:SF2">
    <property type="entry name" value="HTH-TYPE TRANSCRIPTIONAL REGULATOR YJIE"/>
    <property type="match status" value="1"/>
</dbReference>
<dbReference type="Proteomes" id="UP000280507">
    <property type="component" value="Unassembled WGS sequence"/>
</dbReference>
<dbReference type="AlphaFoldDB" id="A0A3M8PXJ9"/>
<dbReference type="SUPFAM" id="SSF46785">
    <property type="entry name" value="Winged helix' DNA-binding domain"/>
    <property type="match status" value="1"/>
</dbReference>
<dbReference type="SUPFAM" id="SSF53850">
    <property type="entry name" value="Periplasmic binding protein-like II"/>
    <property type="match status" value="1"/>
</dbReference>
<dbReference type="RefSeq" id="WP_123096841.1">
    <property type="nucleotide sequence ID" value="NZ_RIZG01000015.1"/>
</dbReference>
<gene>
    <name evidence="6" type="ORF">EBI00_15505</name>
</gene>
<dbReference type="InterPro" id="IPR005119">
    <property type="entry name" value="LysR_subst-bd"/>
</dbReference>
<evidence type="ECO:0000256" key="3">
    <source>
        <dbReference type="ARBA" id="ARBA00023125"/>
    </source>
</evidence>
<dbReference type="OrthoDB" id="6971749at2"/>
<protein>
    <submittedName>
        <fullName evidence="6">LysR family transcriptional regulator</fullName>
    </submittedName>
</protein>
<proteinExistence type="inferred from homology"/>
<dbReference type="PROSITE" id="PS50931">
    <property type="entry name" value="HTH_LYSR"/>
    <property type="match status" value="1"/>
</dbReference>
<comment type="similarity">
    <text evidence="1">Belongs to the LysR transcriptional regulatory family.</text>
</comment>
<evidence type="ECO:0000313" key="7">
    <source>
        <dbReference type="Proteomes" id="UP000280507"/>
    </source>
</evidence>
<organism evidence="6 7">
    <name type="scientific">Marinomonas hwangdonensis</name>
    <dbReference type="NCBI Taxonomy" id="1053647"/>
    <lineage>
        <taxon>Bacteria</taxon>
        <taxon>Pseudomonadati</taxon>
        <taxon>Pseudomonadota</taxon>
        <taxon>Gammaproteobacteria</taxon>
        <taxon>Oceanospirillales</taxon>
        <taxon>Oceanospirillaceae</taxon>
        <taxon>Marinomonas</taxon>
    </lineage>
</organism>
<evidence type="ECO:0000256" key="2">
    <source>
        <dbReference type="ARBA" id="ARBA00023015"/>
    </source>
</evidence>
<dbReference type="FunFam" id="1.10.10.10:FF:000001">
    <property type="entry name" value="LysR family transcriptional regulator"/>
    <property type="match status" value="1"/>
</dbReference>
<sequence>MEIRWLEDFIALAKTRHFSRAADEQNVTQPTFSRRIKLLEEEMRVTLIDRNTLPLSLTPAGEVFLQSAELITRQLRDAKERCQEIRKQEESQIRFVTTQTLFLSFYKESIEPFCQSIDMDLDINMKSSSWLGIDFVNALVEQQCDIMLCYWHPAINFIRALDDEQYEHLVIAEETLIPCSATDSNGEPKYALPGAKRKPLPYLGYYENSFLQPVIHHHLQRQRDVPQLQTLSENYHSVSIKAMVKEGYGIGWIPKRLMLDTLNYGKVALAGPANWNIPLEIRLYRSRFNQNPNITLFWEKMKAQLEQSKGPSS</sequence>
<dbReference type="Gene3D" id="1.10.10.10">
    <property type="entry name" value="Winged helix-like DNA-binding domain superfamily/Winged helix DNA-binding domain"/>
    <property type="match status" value="1"/>
</dbReference>
<name>A0A3M8PXJ9_9GAMM</name>
<comment type="caution">
    <text evidence="6">The sequence shown here is derived from an EMBL/GenBank/DDBJ whole genome shotgun (WGS) entry which is preliminary data.</text>
</comment>
<dbReference type="EMBL" id="RIZG01000015">
    <property type="protein sequence ID" value="RNF47350.1"/>
    <property type="molecule type" value="Genomic_DNA"/>
</dbReference>
<dbReference type="Pfam" id="PF00126">
    <property type="entry name" value="HTH_1"/>
    <property type="match status" value="1"/>
</dbReference>
<accession>A0A3M8PXJ9</accession>
<reference evidence="6 7" key="1">
    <citation type="journal article" date="2012" name="Int. J. Syst. Evol. Microbiol.">
        <title>Marinomonas hwangdonensis sp. nov., isolated from seawater.</title>
        <authorList>
            <person name="Jung Y.T."/>
            <person name="Oh T.K."/>
            <person name="Yoon J.H."/>
        </authorList>
    </citation>
    <scope>NUCLEOTIDE SEQUENCE [LARGE SCALE GENOMIC DNA]</scope>
    <source>
        <strain evidence="6 7">HDW-15</strain>
    </source>
</reference>
<dbReference type="Pfam" id="PF03466">
    <property type="entry name" value="LysR_substrate"/>
    <property type="match status" value="1"/>
</dbReference>
<dbReference type="InterPro" id="IPR000847">
    <property type="entry name" value="LysR_HTH_N"/>
</dbReference>
<evidence type="ECO:0000256" key="1">
    <source>
        <dbReference type="ARBA" id="ARBA00009437"/>
    </source>
</evidence>
<dbReference type="GO" id="GO:0000976">
    <property type="term" value="F:transcription cis-regulatory region binding"/>
    <property type="evidence" value="ECO:0007669"/>
    <property type="project" value="TreeGrafter"/>
</dbReference>
<evidence type="ECO:0000259" key="5">
    <source>
        <dbReference type="PROSITE" id="PS50931"/>
    </source>
</evidence>
<keyword evidence="7" id="KW-1185">Reference proteome</keyword>